<keyword evidence="1" id="KW-0614">Plasmid</keyword>
<accession>A0A1Z4KWI8</accession>
<dbReference type="AlphaFoldDB" id="A0A1Z4KWI8"/>
<dbReference type="Proteomes" id="UP000217507">
    <property type="component" value="Plasmid Plasmid3 dna"/>
</dbReference>
<dbReference type="EMBL" id="AP018219">
    <property type="protein sequence ID" value="BAY73339.1"/>
    <property type="molecule type" value="Genomic_DNA"/>
</dbReference>
<gene>
    <name evidence="1" type="ORF">NIES23_61670</name>
</gene>
<organism evidence="1 2">
    <name type="scientific">Trichormus variabilis NIES-23</name>
    <dbReference type="NCBI Taxonomy" id="1973479"/>
    <lineage>
        <taxon>Bacteria</taxon>
        <taxon>Bacillati</taxon>
        <taxon>Cyanobacteriota</taxon>
        <taxon>Cyanophyceae</taxon>
        <taxon>Nostocales</taxon>
        <taxon>Nostocaceae</taxon>
        <taxon>Trichormus</taxon>
    </lineage>
</organism>
<name>A0A1Z4KWI8_ANAVA</name>
<proteinExistence type="predicted"/>
<sequence length="179" mass="21263">MSGTRIKRWLNMHGKEFLADGTLKDEVRQQKLAKGAHPDAIDSYARRLKIKYDEWKHLDETDPEPWPIFTAYDFFSPTEKQQFNPDGSLKPEYRESELARGTSEGWLDEMERRKRLEVDNYNRVSARYAQQGINFGKEQMEERLAFSLTYPQRVKQMEQDLRNCEEPSSLPFDKDTSWF</sequence>
<reference evidence="1 2" key="1">
    <citation type="submission" date="2017-06" db="EMBL/GenBank/DDBJ databases">
        <title>Genome sequencing of cyanobaciteial culture collection at National Institute for Environmental Studies (NIES).</title>
        <authorList>
            <person name="Hirose Y."/>
            <person name="Shimura Y."/>
            <person name="Fujisawa T."/>
            <person name="Nakamura Y."/>
            <person name="Kawachi M."/>
        </authorList>
    </citation>
    <scope>NUCLEOTIDE SEQUENCE [LARGE SCALE GENOMIC DNA]</scope>
    <source>
        <strain evidence="1 2">NIES-23</strain>
        <plasmid evidence="2">Plasmid Plasmid3 dna</plasmid>
    </source>
</reference>
<protein>
    <submittedName>
        <fullName evidence="1">Uncharacterized protein</fullName>
    </submittedName>
</protein>
<evidence type="ECO:0000313" key="2">
    <source>
        <dbReference type="Proteomes" id="UP000217507"/>
    </source>
</evidence>
<geneLocation type="plasmid" evidence="1">
    <name>plasmid3</name>
</geneLocation>
<evidence type="ECO:0000313" key="1">
    <source>
        <dbReference type="EMBL" id="BAY73339.1"/>
    </source>
</evidence>